<dbReference type="EMBL" id="CAFBIX010000075">
    <property type="protein sequence ID" value="CAB4850615.1"/>
    <property type="molecule type" value="Genomic_DNA"/>
</dbReference>
<name>A0A6J7BZS4_9ZZZZ</name>
<dbReference type="AlphaFoldDB" id="A0A6J7BZS4"/>
<reference evidence="2" key="1">
    <citation type="submission" date="2020-05" db="EMBL/GenBank/DDBJ databases">
        <authorList>
            <person name="Chiriac C."/>
            <person name="Salcher M."/>
            <person name="Ghai R."/>
            <person name="Kavagutti S V."/>
        </authorList>
    </citation>
    <scope>NUCLEOTIDE SEQUENCE</scope>
</reference>
<keyword evidence="1" id="KW-1133">Transmembrane helix</keyword>
<keyword evidence="1" id="KW-0472">Membrane</keyword>
<evidence type="ECO:0000313" key="2">
    <source>
        <dbReference type="EMBL" id="CAB4850615.1"/>
    </source>
</evidence>
<gene>
    <name evidence="2" type="ORF">UFOPK3278_01275</name>
</gene>
<sequence length="351" mass="34214">MAWKQISGGEDGSIIYWVDTITGASSLSKPFNYSGAGSWSNNFSVANEFDNKSFYGATGSVGKMLADAASAAGLSNFDFNKAAADAAPGFGWALPGGSGWLLGANDVQIFNNILDRTGNDALKAYQLDANGASFQTAKNAGIQRDAELKIKNDNMEGMNAGLLKAGLVIGGLIAGGSALAGTSLFGASGSGIAAAIDAQDAAWGAWASGNAAGAGSGIAAAIDAQDLAWGAQAASGANAWMALPTASSITSAISAANTASTLKTATDALTSAGKVAGAAATLATVAAGTGAKSLTGTTAATPTRAFASVPLNSGGDSATQSSSSASSWINAGIIAVGVIGVGLVAAAFYKG</sequence>
<proteinExistence type="predicted"/>
<protein>
    <submittedName>
        <fullName evidence="2">Unannotated protein</fullName>
    </submittedName>
</protein>
<feature type="transmembrane region" description="Helical" evidence="1">
    <location>
        <begin position="328"/>
        <end position="349"/>
    </location>
</feature>
<keyword evidence="1" id="KW-0812">Transmembrane</keyword>
<organism evidence="2">
    <name type="scientific">freshwater metagenome</name>
    <dbReference type="NCBI Taxonomy" id="449393"/>
    <lineage>
        <taxon>unclassified sequences</taxon>
        <taxon>metagenomes</taxon>
        <taxon>ecological metagenomes</taxon>
    </lineage>
</organism>
<accession>A0A6J7BZS4</accession>
<evidence type="ECO:0000256" key="1">
    <source>
        <dbReference type="SAM" id="Phobius"/>
    </source>
</evidence>